<name>A0A6M8HME4_9PROT</name>
<dbReference type="SUPFAM" id="SSF53300">
    <property type="entry name" value="vWA-like"/>
    <property type="match status" value="1"/>
</dbReference>
<protein>
    <submittedName>
        <fullName evidence="3">VWA domain-containing protein</fullName>
    </submittedName>
</protein>
<dbReference type="PANTHER" id="PTHR37947:SF1">
    <property type="entry name" value="BLL2462 PROTEIN"/>
    <property type="match status" value="1"/>
</dbReference>
<dbReference type="InterPro" id="IPR036465">
    <property type="entry name" value="vWFA_dom_sf"/>
</dbReference>
<evidence type="ECO:0000256" key="1">
    <source>
        <dbReference type="SAM" id="MobiDB-lite"/>
    </source>
</evidence>
<feature type="transmembrane region" description="Helical" evidence="2">
    <location>
        <begin position="20"/>
        <end position="38"/>
    </location>
</feature>
<accession>A0A6M8HME4</accession>
<feature type="region of interest" description="Disordered" evidence="1">
    <location>
        <begin position="465"/>
        <end position="486"/>
    </location>
</feature>
<dbReference type="Gene3D" id="3.40.50.880">
    <property type="match status" value="1"/>
</dbReference>
<keyword evidence="2" id="KW-0812">Transmembrane</keyword>
<dbReference type="KEGG" id="lck:HN018_05475"/>
<gene>
    <name evidence="3" type="ORF">HN018_05475</name>
</gene>
<keyword evidence="2" id="KW-1133">Transmembrane helix</keyword>
<reference evidence="3 4" key="1">
    <citation type="journal article" date="2014" name="World J. Microbiol. Biotechnol.">
        <title>Biodiversity and physiological characteristics of Antarctic and Arctic lichens-associated bacteria.</title>
        <authorList>
            <person name="Lee Y.M."/>
            <person name="Kim E.H."/>
            <person name="Lee H.K."/>
            <person name="Hong S.G."/>
        </authorList>
    </citation>
    <scope>NUCLEOTIDE SEQUENCE [LARGE SCALE GENOMIC DNA]</scope>
    <source>
        <strain evidence="3 4">PAMC 26569</strain>
    </source>
</reference>
<sequence>MNAHLSQLTSLRFQPLLPGWLLWLLAGLCLAVTLAALLRRSGGAWWRGLSFALVLLWLAGPLLAHQTWRDLPQTLLLVLDQSASMQVGERAAIARNAAAELQAEASRLPGLDVRVVPVQSARENASGQESGQGGTLLVGAIERAAAQIPAGDGGGRIAGIVAITDGQAHDVPPAQPADPGRHANTPAAPAFPAGNTNVPLHVLITASAEQTDRRLRILQAPPFGIVGQNAVLRVEVEDLGPHADGGDATATLSLKRDGDDPIRRQVPVNQPQDITVPITRPGQMLLSLEASPLPGEVSTLNNQAIVQINGVRDRLKVLLVSGAPNQGERVWRRLLKADPSVDLVHFTILRPPDKDDTTPLNELALIAFPVRELFQDKIGQFDLIILDGFENRGILPTSYLRNIADFVRGGGGLLLTAGPEFIGPGTLQDTPLGDVLPVRVPEEGGLIEQRFQPMPTALGRRHPVTEGLPQTPDVTPDPPASANAQASGWGPWYRALKADPDQVQPGAQVLMTGPGQAPLLVLNRVDQGRVALLLSDQIWLWSRGEGGGGPQPELLRRLAHWLMKEPELEEEQLSATISDGHLIATRRSVVAAAAMQVTVIAPDGSRHPLELASRSDGTASASLDAASPGIWEVTDGHNRAFAAARPADPLEISDLRATATVLAPLAASTGGSIHWLGDEPARPHVPQLRLIGPHDRAEGGSAGSAWIGLRRQGAHVVTGEQAEQLLPGWAVLPLVLMLLLLAWRREGRS</sequence>
<dbReference type="AlphaFoldDB" id="A0A6M8HME4"/>
<evidence type="ECO:0000313" key="4">
    <source>
        <dbReference type="Proteomes" id="UP000500767"/>
    </source>
</evidence>
<feature type="transmembrane region" description="Helical" evidence="2">
    <location>
        <begin position="725"/>
        <end position="743"/>
    </location>
</feature>
<dbReference type="RefSeq" id="WP_171834560.1">
    <property type="nucleotide sequence ID" value="NZ_CP053708.1"/>
</dbReference>
<dbReference type="SUPFAM" id="SSF52317">
    <property type="entry name" value="Class I glutamine amidotransferase-like"/>
    <property type="match status" value="1"/>
</dbReference>
<organism evidence="3 4">
    <name type="scientific">Lichenicola cladoniae</name>
    <dbReference type="NCBI Taxonomy" id="1484109"/>
    <lineage>
        <taxon>Bacteria</taxon>
        <taxon>Pseudomonadati</taxon>
        <taxon>Pseudomonadota</taxon>
        <taxon>Alphaproteobacteria</taxon>
        <taxon>Acetobacterales</taxon>
        <taxon>Acetobacteraceae</taxon>
        <taxon>Lichenicola</taxon>
    </lineage>
</organism>
<keyword evidence="4" id="KW-1185">Reference proteome</keyword>
<dbReference type="InterPro" id="IPR029062">
    <property type="entry name" value="Class_I_gatase-like"/>
</dbReference>
<keyword evidence="2" id="KW-0472">Membrane</keyword>
<feature type="region of interest" description="Disordered" evidence="1">
    <location>
        <begin position="168"/>
        <end position="190"/>
    </location>
</feature>
<proteinExistence type="predicted"/>
<evidence type="ECO:0000256" key="2">
    <source>
        <dbReference type="SAM" id="Phobius"/>
    </source>
</evidence>
<dbReference type="EMBL" id="CP053708">
    <property type="protein sequence ID" value="QKE89569.1"/>
    <property type="molecule type" value="Genomic_DNA"/>
</dbReference>
<dbReference type="PANTHER" id="PTHR37947">
    <property type="entry name" value="BLL2462 PROTEIN"/>
    <property type="match status" value="1"/>
</dbReference>
<evidence type="ECO:0000313" key="3">
    <source>
        <dbReference type="EMBL" id="QKE89569.1"/>
    </source>
</evidence>
<dbReference type="Proteomes" id="UP000500767">
    <property type="component" value="Chromosome"/>
</dbReference>
<feature type="transmembrane region" description="Helical" evidence="2">
    <location>
        <begin position="45"/>
        <end position="64"/>
    </location>
</feature>